<keyword evidence="14" id="KW-1185">Reference proteome</keyword>
<evidence type="ECO:0000256" key="7">
    <source>
        <dbReference type="ARBA" id="ARBA00023170"/>
    </source>
</evidence>
<keyword evidence="11" id="KW-0732">Signal</keyword>
<feature type="transmembrane region" description="Helical" evidence="10">
    <location>
        <begin position="57"/>
        <end position="77"/>
    </location>
</feature>
<dbReference type="Proteomes" id="UP000677054">
    <property type="component" value="Unassembled WGS sequence"/>
</dbReference>
<feature type="compositionally biased region" description="Low complexity" evidence="9">
    <location>
        <begin position="617"/>
        <end position="633"/>
    </location>
</feature>
<feature type="transmembrane region" description="Helical" evidence="10">
    <location>
        <begin position="279"/>
        <end position="298"/>
    </location>
</feature>
<keyword evidence="3 10" id="KW-0812">Transmembrane</keyword>
<feature type="region of interest" description="Disordered" evidence="9">
    <location>
        <begin position="560"/>
        <end position="585"/>
    </location>
</feature>
<evidence type="ECO:0000256" key="6">
    <source>
        <dbReference type="ARBA" id="ARBA00023136"/>
    </source>
</evidence>
<feature type="region of interest" description="Disordered" evidence="9">
    <location>
        <begin position="602"/>
        <end position="746"/>
    </location>
</feature>
<dbReference type="Gene3D" id="1.20.1070.10">
    <property type="entry name" value="Rhodopsin 7-helix transmembrane proteins"/>
    <property type="match status" value="1"/>
</dbReference>
<dbReference type="InterPro" id="IPR000276">
    <property type="entry name" value="GPCR_Rhodpsn"/>
</dbReference>
<dbReference type="OrthoDB" id="10070371at2759"/>
<protein>
    <recommendedName>
        <fullName evidence="12">G-protein coupled receptors family 1 profile domain-containing protein</fullName>
    </recommendedName>
</protein>
<gene>
    <name evidence="13" type="ORF">DSTB1V02_LOCUS11689</name>
</gene>
<evidence type="ECO:0000259" key="12">
    <source>
        <dbReference type="PROSITE" id="PS50262"/>
    </source>
</evidence>
<sequence>MASSLEFLLSSVVFCFFGVRGAMGQEYHLYFVCDQNMKNCHLQVQTTENDNYIVETAFLVFIVLVGFCSNFLIVVTVASSIKLRLVPNVAILFQIALLNLFEICLNITMGIAYRSRTIWYSNSMLPCNINVYFCRVVPIILVYFMLYLTLERYLTFKHHVQFRKMVTSTKVQILCLATWCLVFVCLVPIPLGLFTCFPSEARYACVLLDPVARVMEIAIAAAGLGVPLLTIGVIFVLVVCYIKREHEEDQRSVRPRGQTVSNLIFKTPKLIQESMPSRTAGLVLIIFLIFPLPNMILVEVENIMRTTRPIPRNSTAANVSGIDSNVLPEVPGNQIEMAFTWLRFLFVVMFPLAVYLLHGDLRAKSASLVACWSSDFIFKAAATRAISATLPRRLNGSKYKDFENNGKRKRRSQVNFKTPLLFAMSEGLYLRTPDSEYGSKKGRQQTRHRQETSRTHWAVMPEFVQKLCDNFLVVDVTASSEGSVESDGIRVVEVEETPTPVKEEPKVPALVIVVEDPPRLEDHERGAKKSVHFASTSRLVVEIPGSIGPREDDEELLLGEDSGEGVSRQSSGQKEPPRRRSVSKKVQIRIPISHRNHAVLKAAIPSLSGKGSGGVSKPGTKRSSASPTAFTAASKRKRSTVSPTAATTAAKPGTKRSSASPTVAKPGTKRSSASPTVAKPGTKRSSTNPTAAITAAKPSTKRSSTSPTAASAPILKKQAGPGSGQGKLGSPTDDPGKNRKRKRIHTTSVVELDSFSNLKGIV</sequence>
<evidence type="ECO:0000256" key="11">
    <source>
        <dbReference type="SAM" id="SignalP"/>
    </source>
</evidence>
<keyword evidence="6 10" id="KW-0472">Membrane</keyword>
<evidence type="ECO:0000313" key="14">
    <source>
        <dbReference type="Proteomes" id="UP000677054"/>
    </source>
</evidence>
<reference evidence="13" key="1">
    <citation type="submission" date="2020-11" db="EMBL/GenBank/DDBJ databases">
        <authorList>
            <person name="Tran Van P."/>
        </authorList>
    </citation>
    <scope>NUCLEOTIDE SEQUENCE</scope>
</reference>
<dbReference type="PANTHER" id="PTHR45695:SF15">
    <property type="entry name" value="OPSIN RH2"/>
    <property type="match status" value="1"/>
</dbReference>
<dbReference type="EMBL" id="CAJPEV010003946">
    <property type="protein sequence ID" value="CAG0900860.1"/>
    <property type="molecule type" value="Genomic_DNA"/>
</dbReference>
<dbReference type="PANTHER" id="PTHR45695">
    <property type="entry name" value="LEUCOKININ RECEPTOR-RELATED"/>
    <property type="match status" value="1"/>
</dbReference>
<evidence type="ECO:0000256" key="2">
    <source>
        <dbReference type="ARBA" id="ARBA00010663"/>
    </source>
</evidence>
<keyword evidence="4 10" id="KW-1133">Transmembrane helix</keyword>
<keyword evidence="8" id="KW-0807">Transducer</keyword>
<feature type="transmembrane region" description="Helical" evidence="10">
    <location>
        <begin position="171"/>
        <end position="193"/>
    </location>
</feature>
<evidence type="ECO:0000256" key="4">
    <source>
        <dbReference type="ARBA" id="ARBA00022989"/>
    </source>
</evidence>
<dbReference type="InterPro" id="IPR017452">
    <property type="entry name" value="GPCR_Rhodpsn_7TM"/>
</dbReference>
<evidence type="ECO:0000256" key="3">
    <source>
        <dbReference type="ARBA" id="ARBA00022692"/>
    </source>
</evidence>
<feature type="signal peptide" evidence="11">
    <location>
        <begin position="1"/>
        <end position="24"/>
    </location>
</feature>
<dbReference type="AlphaFoldDB" id="A0A7R9FR32"/>
<feature type="region of interest" description="Disordered" evidence="9">
    <location>
        <begin position="433"/>
        <end position="453"/>
    </location>
</feature>
<feature type="domain" description="G-protein coupled receptors family 1 profile" evidence="12">
    <location>
        <begin position="69"/>
        <end position="354"/>
    </location>
</feature>
<dbReference type="EMBL" id="LR903463">
    <property type="protein sequence ID" value="CAD7251928.1"/>
    <property type="molecule type" value="Genomic_DNA"/>
</dbReference>
<feature type="chain" id="PRO_5036210550" description="G-protein coupled receptors family 1 profile domain-containing protein" evidence="11">
    <location>
        <begin position="25"/>
        <end position="762"/>
    </location>
</feature>
<dbReference type="GO" id="GO:0004930">
    <property type="term" value="F:G protein-coupled receptor activity"/>
    <property type="evidence" value="ECO:0007669"/>
    <property type="project" value="UniProtKB-KW"/>
</dbReference>
<name>A0A7R9FR32_9CRUS</name>
<feature type="transmembrane region" description="Helical" evidence="10">
    <location>
        <begin position="129"/>
        <end position="150"/>
    </location>
</feature>
<comment type="subcellular location">
    <subcellularLocation>
        <location evidence="1">Membrane</location>
        <topology evidence="1">Multi-pass membrane protein</topology>
    </subcellularLocation>
</comment>
<evidence type="ECO:0000256" key="8">
    <source>
        <dbReference type="ARBA" id="ARBA00023224"/>
    </source>
</evidence>
<dbReference type="PROSITE" id="PS50262">
    <property type="entry name" value="G_PROTEIN_RECEP_F1_2"/>
    <property type="match status" value="1"/>
</dbReference>
<dbReference type="PRINTS" id="PR00237">
    <property type="entry name" value="GPCRRHODOPSN"/>
</dbReference>
<feature type="compositionally biased region" description="Low complexity" evidence="9">
    <location>
        <begin position="694"/>
        <end position="713"/>
    </location>
</feature>
<evidence type="ECO:0000256" key="5">
    <source>
        <dbReference type="ARBA" id="ARBA00023040"/>
    </source>
</evidence>
<comment type="similarity">
    <text evidence="2">Belongs to the G-protein coupled receptor 1 family.</text>
</comment>
<proteinExistence type="inferred from homology"/>
<feature type="transmembrane region" description="Helical" evidence="10">
    <location>
        <begin position="89"/>
        <end position="109"/>
    </location>
</feature>
<evidence type="ECO:0000313" key="13">
    <source>
        <dbReference type="EMBL" id="CAD7251928.1"/>
    </source>
</evidence>
<organism evidence="13">
    <name type="scientific">Darwinula stevensoni</name>
    <dbReference type="NCBI Taxonomy" id="69355"/>
    <lineage>
        <taxon>Eukaryota</taxon>
        <taxon>Metazoa</taxon>
        <taxon>Ecdysozoa</taxon>
        <taxon>Arthropoda</taxon>
        <taxon>Crustacea</taxon>
        <taxon>Oligostraca</taxon>
        <taxon>Ostracoda</taxon>
        <taxon>Podocopa</taxon>
        <taxon>Podocopida</taxon>
        <taxon>Darwinulocopina</taxon>
        <taxon>Darwinuloidea</taxon>
        <taxon>Darwinulidae</taxon>
        <taxon>Darwinula</taxon>
    </lineage>
</organism>
<dbReference type="GO" id="GO:0005886">
    <property type="term" value="C:plasma membrane"/>
    <property type="evidence" value="ECO:0007669"/>
    <property type="project" value="TreeGrafter"/>
</dbReference>
<evidence type="ECO:0000256" key="1">
    <source>
        <dbReference type="ARBA" id="ARBA00004141"/>
    </source>
</evidence>
<accession>A0A7R9FR32</accession>
<evidence type="ECO:0000256" key="10">
    <source>
        <dbReference type="SAM" id="Phobius"/>
    </source>
</evidence>
<feature type="transmembrane region" description="Helical" evidence="10">
    <location>
        <begin position="217"/>
        <end position="242"/>
    </location>
</feature>
<keyword evidence="7" id="KW-0675">Receptor</keyword>
<keyword evidence="5" id="KW-0297">G-protein coupled receptor</keyword>
<dbReference type="CDD" id="cd00637">
    <property type="entry name" value="7tm_classA_rhodopsin-like"/>
    <property type="match status" value="1"/>
</dbReference>
<dbReference type="SUPFAM" id="SSF81321">
    <property type="entry name" value="Family A G protein-coupled receptor-like"/>
    <property type="match status" value="1"/>
</dbReference>
<evidence type="ECO:0000256" key="9">
    <source>
        <dbReference type="SAM" id="MobiDB-lite"/>
    </source>
</evidence>
<dbReference type="Pfam" id="PF00001">
    <property type="entry name" value="7tm_1"/>
    <property type="match status" value="1"/>
</dbReference>